<evidence type="ECO:0000313" key="3">
    <source>
        <dbReference type="Proteomes" id="UP000799770"/>
    </source>
</evidence>
<reference evidence="2" key="1">
    <citation type="journal article" date="2020" name="Stud. Mycol.">
        <title>101 Dothideomycetes genomes: a test case for predicting lifestyles and emergence of pathogens.</title>
        <authorList>
            <person name="Haridas S."/>
            <person name="Albert R."/>
            <person name="Binder M."/>
            <person name="Bloem J."/>
            <person name="Labutti K."/>
            <person name="Salamov A."/>
            <person name="Andreopoulos B."/>
            <person name="Baker S."/>
            <person name="Barry K."/>
            <person name="Bills G."/>
            <person name="Bluhm B."/>
            <person name="Cannon C."/>
            <person name="Castanera R."/>
            <person name="Culley D."/>
            <person name="Daum C."/>
            <person name="Ezra D."/>
            <person name="Gonzalez J."/>
            <person name="Henrissat B."/>
            <person name="Kuo A."/>
            <person name="Liang C."/>
            <person name="Lipzen A."/>
            <person name="Lutzoni F."/>
            <person name="Magnuson J."/>
            <person name="Mondo S."/>
            <person name="Nolan M."/>
            <person name="Ohm R."/>
            <person name="Pangilinan J."/>
            <person name="Park H.-J."/>
            <person name="Ramirez L."/>
            <person name="Alfaro M."/>
            <person name="Sun H."/>
            <person name="Tritt A."/>
            <person name="Yoshinaga Y."/>
            <person name="Zwiers L.-H."/>
            <person name="Turgeon B."/>
            <person name="Goodwin S."/>
            <person name="Spatafora J."/>
            <person name="Crous P."/>
            <person name="Grigoriev I."/>
        </authorList>
    </citation>
    <scope>NUCLEOTIDE SEQUENCE</scope>
    <source>
        <strain evidence="2">CBS 627.86</strain>
    </source>
</reference>
<name>A0A6A5YIC3_9PLEO</name>
<protein>
    <submittedName>
        <fullName evidence="2">Uncharacterized protein</fullName>
    </submittedName>
</protein>
<feature type="compositionally biased region" description="Polar residues" evidence="1">
    <location>
        <begin position="42"/>
        <end position="68"/>
    </location>
</feature>
<accession>A0A6A5YIC3</accession>
<dbReference type="AlphaFoldDB" id="A0A6A5YIC3"/>
<proteinExistence type="predicted"/>
<dbReference type="EMBL" id="ML977360">
    <property type="protein sequence ID" value="KAF2106730.1"/>
    <property type="molecule type" value="Genomic_DNA"/>
</dbReference>
<gene>
    <name evidence="2" type="ORF">BDV96DRAFT_607201</name>
</gene>
<evidence type="ECO:0000256" key="1">
    <source>
        <dbReference type="SAM" id="MobiDB-lite"/>
    </source>
</evidence>
<feature type="compositionally biased region" description="Polar residues" evidence="1">
    <location>
        <begin position="76"/>
        <end position="102"/>
    </location>
</feature>
<feature type="compositionally biased region" description="Polar residues" evidence="1">
    <location>
        <begin position="186"/>
        <end position="203"/>
    </location>
</feature>
<feature type="compositionally biased region" description="Polar residues" evidence="1">
    <location>
        <begin position="236"/>
        <end position="253"/>
    </location>
</feature>
<sequence length="311" mass="34011">MFKPKKKFKAAAHVALVITRASDIMHDPDYDNAIPEPPPEQTPESRNPLPASQYNTTNAQSANFSSPSYLGANASYYGTSTSMSGQPVSGPSDQTQYWTNQGPHPPFNHQQPGYPQQPQNYGPQNTVPQHDPNTHQQHQPYEPIPQQQWNNQYNTQTPASYQAYDSSSPPPPLPSSSPYQPMSSPDASYSHNTSGGPPNQQGSPYPAPPPRAHTVPYGYSPPEQLQRSATIAAPSYTHQDPNAFSPPVQSDSYGTGYPPPLPPNRALTYEDNSSYNTNSAWDSTSQSTWGSASEGIQNSQRVWGEGGYNDF</sequence>
<feature type="region of interest" description="Disordered" evidence="1">
    <location>
        <begin position="21"/>
        <end position="311"/>
    </location>
</feature>
<dbReference type="Proteomes" id="UP000799770">
    <property type="component" value="Unassembled WGS sequence"/>
</dbReference>
<feature type="compositionally biased region" description="Polar residues" evidence="1">
    <location>
        <begin position="270"/>
        <end position="301"/>
    </location>
</feature>
<feature type="compositionally biased region" description="Low complexity" evidence="1">
    <location>
        <begin position="176"/>
        <end position="185"/>
    </location>
</feature>
<feature type="compositionally biased region" description="Low complexity" evidence="1">
    <location>
        <begin position="110"/>
        <end position="125"/>
    </location>
</feature>
<keyword evidence="3" id="KW-1185">Reference proteome</keyword>
<organism evidence="2 3">
    <name type="scientific">Lophiotrema nucula</name>
    <dbReference type="NCBI Taxonomy" id="690887"/>
    <lineage>
        <taxon>Eukaryota</taxon>
        <taxon>Fungi</taxon>
        <taxon>Dikarya</taxon>
        <taxon>Ascomycota</taxon>
        <taxon>Pezizomycotina</taxon>
        <taxon>Dothideomycetes</taxon>
        <taxon>Pleosporomycetidae</taxon>
        <taxon>Pleosporales</taxon>
        <taxon>Lophiotremataceae</taxon>
        <taxon>Lophiotrema</taxon>
    </lineage>
</organism>
<evidence type="ECO:0000313" key="2">
    <source>
        <dbReference type="EMBL" id="KAF2106730.1"/>
    </source>
</evidence>
<feature type="compositionally biased region" description="Low complexity" evidence="1">
    <location>
        <begin position="146"/>
        <end position="157"/>
    </location>
</feature>